<reference evidence="2" key="1">
    <citation type="submission" date="2019-08" db="EMBL/GenBank/DDBJ databases">
        <authorList>
            <person name="Kucharzyk K."/>
            <person name="Murdoch R.W."/>
            <person name="Higgins S."/>
            <person name="Loffler F."/>
        </authorList>
    </citation>
    <scope>NUCLEOTIDE SEQUENCE</scope>
</reference>
<keyword evidence="1" id="KW-0812">Transmembrane</keyword>
<feature type="transmembrane region" description="Helical" evidence="1">
    <location>
        <begin position="12"/>
        <end position="29"/>
    </location>
</feature>
<evidence type="ECO:0000256" key="1">
    <source>
        <dbReference type="SAM" id="Phobius"/>
    </source>
</evidence>
<gene>
    <name evidence="2" type="ORF">SDC9_104183</name>
</gene>
<evidence type="ECO:0000313" key="2">
    <source>
        <dbReference type="EMBL" id="MPM57361.1"/>
    </source>
</evidence>
<accession>A0A645AYH0</accession>
<keyword evidence="1" id="KW-0472">Membrane</keyword>
<dbReference type="AlphaFoldDB" id="A0A645AYH0"/>
<sequence>MNIKATKIIKGTLAFIATLLVLYGARFLWQNYSVAMPLNSGLKSINGVQNVVLEKPSKIYEPIIINISLNNISNFQKTYAEINEKAIQALKGKAYKINIKDTGSDELEKLYSDISIYIEKALIDGSFPSLVEKSDAIAKSIGGESKINIDSKYIYLHITKNDKSLYKLIPRQTQKAGDLK</sequence>
<dbReference type="EMBL" id="VSSQ01016230">
    <property type="protein sequence ID" value="MPM57361.1"/>
    <property type="molecule type" value="Genomic_DNA"/>
</dbReference>
<proteinExistence type="predicted"/>
<comment type="caution">
    <text evidence="2">The sequence shown here is derived from an EMBL/GenBank/DDBJ whole genome shotgun (WGS) entry which is preliminary data.</text>
</comment>
<name>A0A645AYH0_9ZZZZ</name>
<keyword evidence="1" id="KW-1133">Transmembrane helix</keyword>
<protein>
    <submittedName>
        <fullName evidence="2">Uncharacterized protein</fullName>
    </submittedName>
</protein>
<organism evidence="2">
    <name type="scientific">bioreactor metagenome</name>
    <dbReference type="NCBI Taxonomy" id="1076179"/>
    <lineage>
        <taxon>unclassified sequences</taxon>
        <taxon>metagenomes</taxon>
        <taxon>ecological metagenomes</taxon>
    </lineage>
</organism>